<evidence type="ECO:0000313" key="3">
    <source>
        <dbReference type="Proteomes" id="UP000297910"/>
    </source>
</evidence>
<dbReference type="EMBL" id="PQXI01000051">
    <property type="protein sequence ID" value="TGO26870.1"/>
    <property type="molecule type" value="Genomic_DNA"/>
</dbReference>
<evidence type="ECO:0000313" key="2">
    <source>
        <dbReference type="EMBL" id="TGO26870.1"/>
    </source>
</evidence>
<feature type="region of interest" description="Disordered" evidence="1">
    <location>
        <begin position="118"/>
        <end position="137"/>
    </location>
</feature>
<organism evidence="2 3">
    <name type="scientific">Botrytis paeoniae</name>
    <dbReference type="NCBI Taxonomy" id="278948"/>
    <lineage>
        <taxon>Eukaryota</taxon>
        <taxon>Fungi</taxon>
        <taxon>Dikarya</taxon>
        <taxon>Ascomycota</taxon>
        <taxon>Pezizomycotina</taxon>
        <taxon>Leotiomycetes</taxon>
        <taxon>Helotiales</taxon>
        <taxon>Sclerotiniaceae</taxon>
        <taxon>Botrytis</taxon>
    </lineage>
</organism>
<dbReference type="Proteomes" id="UP000297910">
    <property type="component" value="Unassembled WGS sequence"/>
</dbReference>
<accession>A0A4Z1FU94</accession>
<evidence type="ECO:0000256" key="1">
    <source>
        <dbReference type="SAM" id="MobiDB-lite"/>
    </source>
</evidence>
<comment type="caution">
    <text evidence="2">The sequence shown here is derived from an EMBL/GenBank/DDBJ whole genome shotgun (WGS) entry which is preliminary data.</text>
</comment>
<gene>
    <name evidence="2" type="ORF">BPAE_0051g00050</name>
</gene>
<keyword evidence="3" id="KW-1185">Reference proteome</keyword>
<sequence length="422" mass="48094">MDINAFDHPAVVLNIQNRYGPDPSIRFITLSSYRGSCHSQCGPRYLLENGQDVETTSKFCIWHRFVLSLSRFDAYDWGQARPCDYRLTRRSYLHLMERLGLHADNFHLTSRINNRLLQAASPAPPPPTQQPQTMNRCRESYEYSESPRRYDSNQSGFLHQIAPSAAFLTYHLFIYLSCLRHIYLPLKKADLVQRLLARFHVVMVLETALKKHKLGAGCIVKLCRKKAENTCEGVCSENRCPNFCTQCLNGCDDTAKHCKLEKGSHGHPALVLGISALGSDLGTFQEFLNKRGDPGALTPCAFGPKCRWRPEENSYGLKNAIEPSGINFTKRCYLQLQHRYTLKIDSFVTFRPKNHPGTKYAYGLRFTEDSYNKIMKRIGLEKEKFVPTNDLKRGREGATGTTTTLDTGSLHSVDIDKRPYRT</sequence>
<protein>
    <submittedName>
        <fullName evidence="2">Uncharacterized protein</fullName>
    </submittedName>
</protein>
<name>A0A4Z1FU94_9HELO</name>
<dbReference type="AlphaFoldDB" id="A0A4Z1FU94"/>
<reference evidence="2 3" key="1">
    <citation type="submission" date="2017-12" db="EMBL/GenBank/DDBJ databases">
        <title>Comparative genomics of Botrytis spp.</title>
        <authorList>
            <person name="Valero-Jimenez C.A."/>
            <person name="Tapia P."/>
            <person name="Veloso J."/>
            <person name="Silva-Moreno E."/>
            <person name="Staats M."/>
            <person name="Valdes J.H."/>
            <person name="Van Kan J.A.L."/>
        </authorList>
    </citation>
    <scope>NUCLEOTIDE SEQUENCE [LARGE SCALE GENOMIC DNA]</scope>
    <source>
        <strain evidence="2 3">Bp0003</strain>
    </source>
</reference>
<proteinExistence type="predicted"/>